<evidence type="ECO:0000313" key="2">
    <source>
        <dbReference type="Proteomes" id="UP000298663"/>
    </source>
</evidence>
<protein>
    <submittedName>
        <fullName evidence="1">Uncharacterized protein</fullName>
    </submittedName>
</protein>
<comment type="caution">
    <text evidence="1">The sequence shown here is derived from an EMBL/GenBank/DDBJ whole genome shotgun (WGS) entry which is preliminary data.</text>
</comment>
<keyword evidence="2" id="KW-1185">Reference proteome</keyword>
<dbReference type="EMBL" id="AZBU02000007">
    <property type="protein sequence ID" value="TKR70096.1"/>
    <property type="molecule type" value="Genomic_DNA"/>
</dbReference>
<dbReference type="AlphaFoldDB" id="A0A4U5MKW7"/>
<accession>A0A4U5MKW7</accession>
<sequence length="237" mass="27359">MKPKNAFMVLGQIQLLTVIDTINLVNQSFKIPLDQKPDYETEYDHLTVDCSMGEFSEEVLEDAARKAIDKVAISLIRSLNLSRNWALFSAFAHSLTCIELSEGSYQHADPINGFLRSQLVNEKLSILSLKNCPCKMTTLEEEVVKFLWKRLDTQLRIDLDEPTEEECLGFDVLNTFIEMTYTHQKNRKKAEIYLKCSEQEAWKEIGNRAYPKDVLKIQVEEVNMDFCKLCLSYESGR</sequence>
<reference evidence="1 2" key="1">
    <citation type="journal article" date="2015" name="Genome Biol.">
        <title>Comparative genomics of Steinernema reveals deeply conserved gene regulatory networks.</title>
        <authorList>
            <person name="Dillman A.R."/>
            <person name="Macchietto M."/>
            <person name="Porter C.F."/>
            <person name="Rogers A."/>
            <person name="Williams B."/>
            <person name="Antoshechkin I."/>
            <person name="Lee M.M."/>
            <person name="Goodwin Z."/>
            <person name="Lu X."/>
            <person name="Lewis E.E."/>
            <person name="Goodrich-Blair H."/>
            <person name="Stock S.P."/>
            <person name="Adams B.J."/>
            <person name="Sternberg P.W."/>
            <person name="Mortazavi A."/>
        </authorList>
    </citation>
    <scope>NUCLEOTIDE SEQUENCE [LARGE SCALE GENOMIC DNA]</scope>
    <source>
        <strain evidence="1 2">ALL</strain>
    </source>
</reference>
<organism evidence="1 2">
    <name type="scientific">Steinernema carpocapsae</name>
    <name type="common">Entomopathogenic nematode</name>
    <dbReference type="NCBI Taxonomy" id="34508"/>
    <lineage>
        <taxon>Eukaryota</taxon>
        <taxon>Metazoa</taxon>
        <taxon>Ecdysozoa</taxon>
        <taxon>Nematoda</taxon>
        <taxon>Chromadorea</taxon>
        <taxon>Rhabditida</taxon>
        <taxon>Tylenchina</taxon>
        <taxon>Panagrolaimomorpha</taxon>
        <taxon>Strongyloidoidea</taxon>
        <taxon>Steinernematidae</taxon>
        <taxon>Steinernema</taxon>
    </lineage>
</organism>
<dbReference type="OrthoDB" id="10431223at2759"/>
<evidence type="ECO:0000313" key="1">
    <source>
        <dbReference type="EMBL" id="TKR70096.1"/>
    </source>
</evidence>
<proteinExistence type="predicted"/>
<dbReference type="Proteomes" id="UP000298663">
    <property type="component" value="Unassembled WGS sequence"/>
</dbReference>
<name>A0A4U5MKW7_STECR</name>
<gene>
    <name evidence="1" type="ORF">L596_022163</name>
</gene>
<reference evidence="1 2" key="2">
    <citation type="journal article" date="2019" name="G3 (Bethesda)">
        <title>Hybrid Assembly of the Genome of the Entomopathogenic Nematode Steinernema carpocapsae Identifies the X-Chromosome.</title>
        <authorList>
            <person name="Serra L."/>
            <person name="Macchietto M."/>
            <person name="Macias-Munoz A."/>
            <person name="McGill C.J."/>
            <person name="Rodriguez I.M."/>
            <person name="Rodriguez B."/>
            <person name="Murad R."/>
            <person name="Mortazavi A."/>
        </authorList>
    </citation>
    <scope>NUCLEOTIDE SEQUENCE [LARGE SCALE GENOMIC DNA]</scope>
    <source>
        <strain evidence="1 2">ALL</strain>
    </source>
</reference>